<accession>A0A382BRW4</accession>
<name>A0A382BRW4_9ZZZZ</name>
<organism evidence="2">
    <name type="scientific">marine metagenome</name>
    <dbReference type="NCBI Taxonomy" id="408172"/>
    <lineage>
        <taxon>unclassified sequences</taxon>
        <taxon>metagenomes</taxon>
        <taxon>ecological metagenomes</taxon>
    </lineage>
</organism>
<dbReference type="AlphaFoldDB" id="A0A382BRW4"/>
<keyword evidence="1" id="KW-0472">Membrane</keyword>
<protein>
    <submittedName>
        <fullName evidence="2">Uncharacterized protein</fullName>
    </submittedName>
</protein>
<feature type="non-terminal residue" evidence="2">
    <location>
        <position position="1"/>
    </location>
</feature>
<keyword evidence="1" id="KW-0812">Transmembrane</keyword>
<dbReference type="EMBL" id="UINC01030857">
    <property type="protein sequence ID" value="SVB15927.1"/>
    <property type="molecule type" value="Genomic_DNA"/>
</dbReference>
<reference evidence="2" key="1">
    <citation type="submission" date="2018-05" db="EMBL/GenBank/DDBJ databases">
        <authorList>
            <person name="Lanie J.A."/>
            <person name="Ng W.-L."/>
            <person name="Kazmierczak K.M."/>
            <person name="Andrzejewski T.M."/>
            <person name="Davidsen T.M."/>
            <person name="Wayne K.J."/>
            <person name="Tettelin H."/>
            <person name="Glass J.I."/>
            <person name="Rusch D."/>
            <person name="Podicherti R."/>
            <person name="Tsui H.-C.T."/>
            <person name="Winkler M.E."/>
        </authorList>
    </citation>
    <scope>NUCLEOTIDE SEQUENCE</scope>
</reference>
<feature type="transmembrane region" description="Helical" evidence="1">
    <location>
        <begin position="15"/>
        <end position="42"/>
    </location>
</feature>
<evidence type="ECO:0000256" key="1">
    <source>
        <dbReference type="SAM" id="Phobius"/>
    </source>
</evidence>
<evidence type="ECO:0000313" key="2">
    <source>
        <dbReference type="EMBL" id="SVB15927.1"/>
    </source>
</evidence>
<gene>
    <name evidence="2" type="ORF">METZ01_LOCUS168781</name>
</gene>
<proteinExistence type="predicted"/>
<keyword evidence="1" id="KW-1133">Transmembrane helix</keyword>
<sequence>PAPATMKTRPIDGFFVYRLLGLVGCNILIMKRVLLLFVLILCTKTQVFIL</sequence>